<name>A0ABS1Z3D6_9GAMM</name>
<evidence type="ECO:0000313" key="3">
    <source>
        <dbReference type="EMBL" id="MBM0746905.1"/>
    </source>
</evidence>
<evidence type="ECO:0000256" key="1">
    <source>
        <dbReference type="SAM" id="MobiDB-lite"/>
    </source>
</evidence>
<comment type="caution">
    <text evidence="3">The sequence shown here is derived from an EMBL/GenBank/DDBJ whole genome shotgun (WGS) entry which is preliminary data.</text>
</comment>
<sequence length="123" mass="14268">MKQLLLGAMLISCSGSLLAAESLCQQKERDIRHEIAMAKQHDNQRRVNGLERALTEVRASCSDRQLKSAHSERLKSQQNKVAEREQELQKARDDRDDKDKIEKRERKLDEARQELKKLAAEPY</sequence>
<gene>
    <name evidence="3" type="ORF">JJB79_05650</name>
</gene>
<dbReference type="GeneID" id="84692518"/>
<dbReference type="RefSeq" id="WP_139239686.1">
    <property type="nucleotide sequence ID" value="NZ_CP083448.1"/>
</dbReference>
<evidence type="ECO:0000313" key="4">
    <source>
        <dbReference type="Proteomes" id="UP000809137"/>
    </source>
</evidence>
<proteinExistence type="predicted"/>
<organism evidence="3 4">
    <name type="scientific">Pantoea eucrina</name>
    <dbReference type="NCBI Taxonomy" id="472693"/>
    <lineage>
        <taxon>Bacteria</taxon>
        <taxon>Pseudomonadati</taxon>
        <taxon>Pseudomonadota</taxon>
        <taxon>Gammaproteobacteria</taxon>
        <taxon>Enterobacterales</taxon>
        <taxon>Erwiniaceae</taxon>
        <taxon>Pantoea</taxon>
    </lineage>
</organism>
<keyword evidence="4" id="KW-1185">Reference proteome</keyword>
<feature type="region of interest" description="Disordered" evidence="1">
    <location>
        <begin position="61"/>
        <end position="123"/>
    </location>
</feature>
<reference evidence="3 4" key="1">
    <citation type="submission" date="2021-01" db="EMBL/GenBank/DDBJ databases">
        <title>Complete genome sequence of Pantoea eucrina OB49, a heavy metal tolerant bacterium with PGPR potential isolated from wheat in Algeria.</title>
        <authorList>
            <person name="Lekired A."/>
            <person name="Ouzari I.H."/>
        </authorList>
    </citation>
    <scope>NUCLEOTIDE SEQUENCE [LARGE SCALE GENOMIC DNA]</scope>
    <source>
        <strain evidence="3 4">OB49</strain>
    </source>
</reference>
<protein>
    <submittedName>
        <fullName evidence="3">DUF1090 domain-containing protein</fullName>
    </submittedName>
</protein>
<feature type="compositionally biased region" description="Basic and acidic residues" evidence="1">
    <location>
        <begin position="64"/>
        <end position="123"/>
    </location>
</feature>
<dbReference type="EMBL" id="JAFCXS010000002">
    <property type="protein sequence ID" value="MBM0746905.1"/>
    <property type="molecule type" value="Genomic_DNA"/>
</dbReference>
<evidence type="ECO:0000256" key="2">
    <source>
        <dbReference type="SAM" id="SignalP"/>
    </source>
</evidence>
<dbReference type="Pfam" id="PF06476">
    <property type="entry name" value="DUF1090"/>
    <property type="match status" value="1"/>
</dbReference>
<dbReference type="InterPro" id="IPR009468">
    <property type="entry name" value="DUF1090"/>
</dbReference>
<feature type="chain" id="PRO_5045048236" evidence="2">
    <location>
        <begin position="20"/>
        <end position="123"/>
    </location>
</feature>
<dbReference type="Proteomes" id="UP000809137">
    <property type="component" value="Unassembled WGS sequence"/>
</dbReference>
<feature type="signal peptide" evidence="2">
    <location>
        <begin position="1"/>
        <end position="19"/>
    </location>
</feature>
<accession>A0ABS1Z3D6</accession>
<keyword evidence="2" id="KW-0732">Signal</keyword>